<reference evidence="1" key="1">
    <citation type="submission" date="2012-11" db="EMBL/GenBank/DDBJ databases">
        <title>Permanent draft genomes of Rhodopirellula europaea strain SH398 and 6C.</title>
        <authorList>
            <person name="Richter M."/>
            <person name="Richter-Heitmann T."/>
            <person name="Frank C."/>
            <person name="Harder J."/>
            <person name="Glockner F.O."/>
        </authorList>
    </citation>
    <scope>NUCLEOTIDE SEQUENCE</scope>
    <source>
        <strain evidence="1">6C</strain>
    </source>
</reference>
<name>M2AXB3_9BACT</name>
<organism evidence="1 2">
    <name type="scientific">Rhodopirellula europaea 6C</name>
    <dbReference type="NCBI Taxonomy" id="1263867"/>
    <lineage>
        <taxon>Bacteria</taxon>
        <taxon>Pseudomonadati</taxon>
        <taxon>Planctomycetota</taxon>
        <taxon>Planctomycetia</taxon>
        <taxon>Pirellulales</taxon>
        <taxon>Pirellulaceae</taxon>
        <taxon>Rhodopirellula</taxon>
    </lineage>
</organism>
<comment type="caution">
    <text evidence="1">The sequence shown here is derived from an EMBL/GenBank/DDBJ whole genome shotgun (WGS) entry which is preliminary data.</text>
</comment>
<accession>M2AXB3</accession>
<sequence>MISHEFSDTGRRFHADLATWEFNRRFALRQRNGASAELLFCGRV</sequence>
<keyword evidence="2" id="KW-1185">Reference proteome</keyword>
<dbReference type="AlphaFoldDB" id="M2AXB3"/>
<reference evidence="1" key="2">
    <citation type="journal article" date="2013" name="Mar. Genomics">
        <title>Expression of sulfatases in Rhodopirellula baltica and the diversity of sulfatases in the genus Rhodopirellula.</title>
        <authorList>
            <person name="Wegner C.E."/>
            <person name="Richter-Heitmann T."/>
            <person name="Klindworth A."/>
            <person name="Klockow C."/>
            <person name="Richter M."/>
            <person name="Achstetter T."/>
            <person name="Glockner F.O."/>
            <person name="Harder J."/>
        </authorList>
    </citation>
    <scope>NUCLEOTIDE SEQUENCE [LARGE SCALE GENOMIC DNA]</scope>
    <source>
        <strain evidence="1">6C</strain>
    </source>
</reference>
<dbReference type="EMBL" id="ANMO01000097">
    <property type="protein sequence ID" value="EMB17352.1"/>
    <property type="molecule type" value="Genomic_DNA"/>
</dbReference>
<dbReference type="Proteomes" id="UP000011529">
    <property type="component" value="Unassembled WGS sequence"/>
</dbReference>
<proteinExistence type="predicted"/>
<gene>
    <name evidence="1" type="ORF">RE6C_01890</name>
</gene>
<evidence type="ECO:0000313" key="1">
    <source>
        <dbReference type="EMBL" id="EMB17352.1"/>
    </source>
</evidence>
<dbReference type="PATRIC" id="fig|1263867.3.peg.2005"/>
<evidence type="ECO:0000313" key="2">
    <source>
        <dbReference type="Proteomes" id="UP000011529"/>
    </source>
</evidence>
<protein>
    <submittedName>
        <fullName evidence="1">Uncharacterized protein</fullName>
    </submittedName>
</protein>